<feature type="compositionally biased region" description="Basic and acidic residues" evidence="10">
    <location>
        <begin position="1957"/>
        <end position="1983"/>
    </location>
</feature>
<dbReference type="InterPro" id="IPR047540">
    <property type="entry name" value="BRcat_RBR_RNF31-like"/>
</dbReference>
<dbReference type="EMBL" id="UFQT01000004">
    <property type="protein sequence ID" value="SSX17199.1"/>
    <property type="molecule type" value="Genomic_DNA"/>
</dbReference>
<dbReference type="OMA" id="GSAWLAN"/>
<feature type="domain" description="RING-type" evidence="12">
    <location>
        <begin position="2402"/>
        <end position="2640"/>
    </location>
</feature>
<keyword evidence="9" id="KW-0175">Coiled coil</keyword>
<dbReference type="SMART" id="SM00647">
    <property type="entry name" value="IBR"/>
    <property type="match status" value="1"/>
</dbReference>
<keyword evidence="6" id="KW-0833">Ubl conjugation pathway</keyword>
<organism evidence="14">
    <name type="scientific">Culicoides sonorensis</name>
    <name type="common">Biting midge</name>
    <dbReference type="NCBI Taxonomy" id="179676"/>
    <lineage>
        <taxon>Eukaryota</taxon>
        <taxon>Metazoa</taxon>
        <taxon>Ecdysozoa</taxon>
        <taxon>Arthropoda</taxon>
        <taxon>Hexapoda</taxon>
        <taxon>Insecta</taxon>
        <taxon>Pterygota</taxon>
        <taxon>Neoptera</taxon>
        <taxon>Endopterygota</taxon>
        <taxon>Diptera</taxon>
        <taxon>Nematocera</taxon>
        <taxon>Chironomoidea</taxon>
        <taxon>Ceratopogonidae</taxon>
        <taxon>Ceratopogoninae</taxon>
        <taxon>Culicoides</taxon>
        <taxon>Monoculicoides</taxon>
    </lineage>
</organism>
<dbReference type="PROSITE" id="PS50089">
    <property type="entry name" value="ZF_RING_2"/>
    <property type="match status" value="1"/>
</dbReference>
<dbReference type="GO" id="GO:0008270">
    <property type="term" value="F:zinc ion binding"/>
    <property type="evidence" value="ECO:0007669"/>
    <property type="project" value="UniProtKB-KW"/>
</dbReference>
<evidence type="ECO:0000256" key="3">
    <source>
        <dbReference type="ARBA" id="ARBA00022723"/>
    </source>
</evidence>
<evidence type="ECO:0000259" key="11">
    <source>
        <dbReference type="PROSITE" id="PS50089"/>
    </source>
</evidence>
<feature type="compositionally biased region" description="Basic and acidic residues" evidence="10">
    <location>
        <begin position="1883"/>
        <end position="1902"/>
    </location>
</feature>
<feature type="coiled-coil region" evidence="9">
    <location>
        <begin position="1230"/>
        <end position="1265"/>
    </location>
</feature>
<reference evidence="14" key="2">
    <citation type="submission" date="2018-07" db="EMBL/GenBank/DDBJ databases">
        <authorList>
            <person name="Quirk P.G."/>
            <person name="Krulwich T.A."/>
        </authorList>
    </citation>
    <scope>NUCLEOTIDE SEQUENCE</scope>
</reference>
<dbReference type="Pfam" id="PF18091">
    <property type="entry name" value="E3_UbLigase_RBR"/>
    <property type="match status" value="1"/>
</dbReference>
<name>A0A336LKL8_CULSO</name>
<feature type="domain" description="RING-type" evidence="11">
    <location>
        <begin position="2406"/>
        <end position="2455"/>
    </location>
</feature>
<dbReference type="InterPro" id="IPR047542">
    <property type="entry name" value="Rcat_RBR_RNF31-like"/>
</dbReference>
<dbReference type="InterPro" id="IPR047541">
    <property type="entry name" value="RNF31_RBR_mRING-HC-like"/>
</dbReference>
<evidence type="ECO:0000256" key="2">
    <source>
        <dbReference type="ARBA" id="ARBA00022679"/>
    </source>
</evidence>
<evidence type="ECO:0000256" key="4">
    <source>
        <dbReference type="ARBA" id="ARBA00022737"/>
    </source>
</evidence>
<feature type="region of interest" description="Disordered" evidence="10">
    <location>
        <begin position="2100"/>
        <end position="2216"/>
    </location>
</feature>
<evidence type="ECO:0000256" key="5">
    <source>
        <dbReference type="ARBA" id="ARBA00022771"/>
    </source>
</evidence>
<dbReference type="GO" id="GO:0070530">
    <property type="term" value="F:K63-linked polyubiquitin modification-dependent protein binding"/>
    <property type="evidence" value="ECO:0007669"/>
    <property type="project" value="TreeGrafter"/>
</dbReference>
<dbReference type="GO" id="GO:0097039">
    <property type="term" value="P:protein linear polyubiquitination"/>
    <property type="evidence" value="ECO:0007669"/>
    <property type="project" value="TreeGrafter"/>
</dbReference>
<dbReference type="InterPro" id="IPR001876">
    <property type="entry name" value="Znf_RanBP2"/>
</dbReference>
<evidence type="ECO:0000259" key="12">
    <source>
        <dbReference type="PROSITE" id="PS51873"/>
    </source>
</evidence>
<evidence type="ECO:0000313" key="14">
    <source>
        <dbReference type="EMBL" id="SSX17199.1"/>
    </source>
</evidence>
<dbReference type="PANTHER" id="PTHR16004:SF2">
    <property type="entry name" value="E3 UBIQUITIN-PROTEIN LIGASE LUBEL"/>
    <property type="match status" value="1"/>
</dbReference>
<dbReference type="Pfam" id="PF01485">
    <property type="entry name" value="IBR"/>
    <property type="match status" value="1"/>
</dbReference>
<feature type="region of interest" description="Disordered" evidence="10">
    <location>
        <begin position="634"/>
        <end position="658"/>
    </location>
</feature>
<evidence type="ECO:0000256" key="10">
    <source>
        <dbReference type="SAM" id="MobiDB-lite"/>
    </source>
</evidence>
<evidence type="ECO:0000256" key="6">
    <source>
        <dbReference type="ARBA" id="ARBA00022786"/>
    </source>
</evidence>
<dbReference type="Gene3D" id="3.30.40.10">
    <property type="entry name" value="Zinc/RING finger domain, C3HC4 (zinc finger)"/>
    <property type="match status" value="1"/>
</dbReference>
<accession>A0A336LKL8</accession>
<keyword evidence="3" id="KW-0479">Metal-binding</keyword>
<dbReference type="PANTHER" id="PTHR16004">
    <property type="entry name" value="RING FINGER PROTEIN 31-RELATED"/>
    <property type="match status" value="1"/>
</dbReference>
<dbReference type="InterPro" id="IPR026254">
    <property type="entry name" value="RNF31-like"/>
</dbReference>
<dbReference type="SUPFAM" id="SSF57850">
    <property type="entry name" value="RING/U-box"/>
    <property type="match status" value="3"/>
</dbReference>
<feature type="compositionally biased region" description="Low complexity" evidence="10">
    <location>
        <begin position="2206"/>
        <end position="2216"/>
    </location>
</feature>
<dbReference type="InterPro" id="IPR001841">
    <property type="entry name" value="Znf_RING"/>
</dbReference>
<reference evidence="13" key="1">
    <citation type="submission" date="2018-04" db="EMBL/GenBank/DDBJ databases">
        <authorList>
            <person name="Go L.Y."/>
            <person name="Mitchell J.A."/>
        </authorList>
    </citation>
    <scope>NUCLEOTIDE SEQUENCE</scope>
    <source>
        <tissue evidence="13">Whole organism</tissue>
    </source>
</reference>
<feature type="compositionally biased region" description="Acidic residues" evidence="10">
    <location>
        <begin position="490"/>
        <end position="501"/>
    </location>
</feature>
<dbReference type="GO" id="GO:0071797">
    <property type="term" value="C:LUBAC complex"/>
    <property type="evidence" value="ECO:0007669"/>
    <property type="project" value="InterPro"/>
</dbReference>
<keyword evidence="2" id="KW-0808">Transferase</keyword>
<dbReference type="PROSITE" id="PS51873">
    <property type="entry name" value="TRIAD"/>
    <property type="match status" value="1"/>
</dbReference>
<gene>
    <name evidence="14" type="primary">CSON011442</name>
</gene>
<dbReference type="InterPro" id="IPR013083">
    <property type="entry name" value="Znf_RING/FYVE/PHD"/>
</dbReference>
<evidence type="ECO:0000256" key="9">
    <source>
        <dbReference type="SAM" id="Coils"/>
    </source>
</evidence>
<keyword evidence="5 8" id="KW-0863">Zinc-finger</keyword>
<feature type="compositionally biased region" description="Polar residues" evidence="10">
    <location>
        <begin position="459"/>
        <end position="476"/>
    </location>
</feature>
<keyword evidence="4" id="KW-0677">Repeat</keyword>
<feature type="compositionally biased region" description="Polar residues" evidence="10">
    <location>
        <begin position="1903"/>
        <end position="1919"/>
    </location>
</feature>
<dbReference type="InterPro" id="IPR041031">
    <property type="entry name" value="RNF31_C"/>
</dbReference>
<feature type="region of interest" description="Disordered" evidence="10">
    <location>
        <begin position="454"/>
        <end position="504"/>
    </location>
</feature>
<feature type="region of interest" description="Disordered" evidence="10">
    <location>
        <begin position="1951"/>
        <end position="1990"/>
    </location>
</feature>
<dbReference type="GO" id="GO:1990450">
    <property type="term" value="F:linear polyubiquitin binding"/>
    <property type="evidence" value="ECO:0007669"/>
    <property type="project" value="TreeGrafter"/>
</dbReference>
<evidence type="ECO:0000256" key="7">
    <source>
        <dbReference type="ARBA" id="ARBA00022833"/>
    </source>
</evidence>
<feature type="region of interest" description="Disordered" evidence="10">
    <location>
        <begin position="135"/>
        <end position="163"/>
    </location>
</feature>
<feature type="compositionally biased region" description="Basic and acidic residues" evidence="10">
    <location>
        <begin position="2100"/>
        <end position="2134"/>
    </location>
</feature>
<protein>
    <submittedName>
        <fullName evidence="14">CSON011442 protein</fullName>
    </submittedName>
</protein>
<sequence length="2781" mass="318066">MDKQKSVLQRNVPQLPKWLEAKETTMDPLSPVKTNFDTAPPIFPKKVEPDPDYEIIEFQQQYSNTNPRPPPKQIARTSVGKLNKYKCELCGGMNATIRCDQCLSHMFCASCDDMYHRHPKRNMHLRKFIEINQNEKPPLPPKGEIHQQPPNIPVPPPRKNKNKCLPSPVMSLRSSSSSNNHIQNQGVTRISTPNLSIHEKTTSLQRGSMQQHLNRPLPDVPHAKSQSQLIVQPVEPLKRTSVFDSIKKPPSVTMEKIKSNTAAALDRMVLLQKRYRQHQETMKNEVNAKTRRTSTTNSFADDDSYFPDCHSNSINHLSSSVTSLPQHSMSQRNSVLNNQFINQRPSIIPNNNFVNNQSLPRNVSASVFNLNQVIPNPNRIVNYPEQIHSTWSPLHQAQSISHFNFMHRQQIEQQQHLNFNGSNMSLNFPPQWVDTGFTPMYPYPSLGQIPVHPARPICTSKNKSRAVSPTPSQRSRQGSRYKRFLPKDITDDEDSDDELDEADHFNCQRSRREILAKRAARRGGRKMSTQSNFEMEIDPLESDSANGRVSLLSKNHSAYRKKDIRRGGSVARSLHEYPVTRKESSSIEIPVNSLRKNTVQSDSLASTSEIDSLDNNSNKGILKKNFDKIQSPLLPEKDVSRIQNQDQSEDVGGESKVSSEFSTNNEKWECQHCTFVNEHDSHICAICCKTSNKMLKKMASSQEITNNYDEKNNEEHIIESVIQDTDKKLNLNKKGDSLKKSVESLDDTNKEIAFKLKSSLSIENFDNCSVHSDEIERRILDKIEAMKQKRQQNKLETDENSRTLSENKLEGNTENILSAETSVIDNSSVGKKNNIGTSPPPQSISTQTYDFIEFSTDDIRQLSKTSIKNEEVPPNFMRLNSISFEADSNLTEPLNMKRTFSGHSLSSDLQSSIFSHNSEKSINERQLFDLISISKNESNNRYSSVSDLRQLDSGFGAVRRTSINDFSFDKVLNKNFEKDVTGFRQKPNAAQQLVRLLREAEIYKYTAEELQAALNHCGDNNPVTWLRNNWSRLIETVQTLATKYGHERRENTIGTISAIEAREALRLHKGNIWQAVNECIEQRQRKYNEIASRGSYTREDIVTSLTAHHGNLELALVELGKTQLKPFLMKIWGPPSGVENDSGNNLMGAIGGTDLNEDKDPSINSFLSQHLENMINFSQSIEHSLNDITMTARAVSPKKKPDQDKITHEFEVIPNASMINNEVLGNSHILHDIELLIDQMEQNQAKKNENMMKSIEELLGNLLNKVDAKSSLHGSAEKLRVKSPIPLTKKSDISELKPLGIKYVQNEKQEYFRQSQLSISEDQNSRMKNVHGFQNEVQERKFGQLEQLTGSNTILNNDNFLLISMEENRTDIDTSTEQESSSLSQYSEALEDVSHFEEHEILQNDNIKENSIEEIEKWLENIMQTADDMSTRNLLTYNNLIGNTSNLTEPFYVKKRIQQNEDCLQDDENKKNNNNIQPEIKFMDEIKQTTQDEFLHDFENILVSDPKHDNLVTKQDSRYDQADKAILSKEFGVPDKTDPVLNEINSVENKEKKDNSMIVLDAQNINDNSKDYGSNNKNNTGFAIKFSINKGKYTRTVAHYYKKILRKRKRDKKLSTLISLKKINQTDLTENVGYEKQHSNFDSEDKHDIGGLLNTYSTKKENLIKSDVQIPSIPLSDLVKDTQIIIKRMKEEISSDILSFDSNEFEDEQSSILDSESDEWTDDSFEHNPLYKFTENQLLISKKSSLGSMTNEFETHPSTQNEIRLIVNDTNGETLISTTLNKTMEESVKTQTAAVKIEPNDKSDSFLDLRDERNFENYREDTHNGENPHQHQQKSEILQTGELSSLDEQNNFENDTDESHNAESTSQHEQKSEILQTGEFSTLDERNKFENSTDESHNEESLSQHQQKSEIIQSGQLSTLDERNNLENDTVENYIEENMNLDEQKTQILQTGEFSTIDERNKFENGTDESHNEESSSQHEQKSEILQTGELSTLDERNNLENDTVENYIEENMNFDEQKTQVLQTGELSTLDESIDFDNFQKNEESENQVILKIIETVRNAELLEYSENNEQGTIDVLLPLKKTQESDSITDILKKNSSRLEDKNETQDKIRSNNIKEEKPIVSTKKEEKKTSEQNDNLQSKNNISNDKISKKKLSRANDQKLPLSTDTQYMQANTQKKNSTKLTNRKSSLENQTITRSNPDSRKQSLPSSSSNISKIQSQLLTKNLTTATKLTKPEKPSVHKSGTVATFANKLSKFITPGAIPSTKNLPSKKPIETLQRASTSSRLPIPIPDVKLTKKKYHETCFSDDYQTTDEETEPIKVSKQRITSKPQIEDSNDKNYIITNEPESLERLARQLLAEGHVKNYLEGELAATLIEKKFDKEQALWAASVSCSVEDALKLLQPECELCTEKCPMNEMICMLKCTHKCCRDCAKNYFTIQITDRSIGDCVCPFCKQPELHDSEVHEDEISEYFSNLDILLKNILEEETHELFQRKLRDRTLMQDPNFKWCVQCSSGYFARPRQRRVICPDCGSVTCSQCRKPWEPQHDGLTCEKFAEWKESNDPDKQAEGVQKHLQVHGIECPKCKFKYALARGGCMHFTCTQCKFEFCYGCQKPFKMGAKCKVSPYCAKLGLHSHHPRNCLFYLRDKEPYDLQTLLKMHKIPFETEPSAALKMIDHVKIKNGRKCPIQLQKETPTGLVDTICNEEVHEGNAGLCKTHYTEYLVGIVSKSKIDPLPIFDLQDCVQELRRRGIQLPERGPWDTDPIYREMCQKIVEKQIPLE</sequence>
<dbReference type="Gene3D" id="6.10.140.1100">
    <property type="match status" value="1"/>
</dbReference>
<feature type="compositionally biased region" description="Polar residues" evidence="10">
    <location>
        <begin position="2164"/>
        <end position="2200"/>
    </location>
</feature>
<dbReference type="CDD" id="cd19815">
    <property type="entry name" value="Bbox1_HOIP"/>
    <property type="match status" value="1"/>
</dbReference>
<dbReference type="InterPro" id="IPR002867">
    <property type="entry name" value="IBR_dom"/>
</dbReference>
<dbReference type="EMBL" id="UFQS01000004">
    <property type="protein sequence ID" value="SSW96812.1"/>
    <property type="molecule type" value="Genomic_DNA"/>
</dbReference>
<keyword evidence="7" id="KW-0862">Zinc</keyword>
<dbReference type="InterPro" id="IPR047543">
    <property type="entry name" value="Bbox1_RNF31-like"/>
</dbReference>
<evidence type="ECO:0000256" key="8">
    <source>
        <dbReference type="PROSITE-ProRule" id="PRU00175"/>
    </source>
</evidence>
<dbReference type="InterPro" id="IPR044066">
    <property type="entry name" value="TRIAD_supradom"/>
</dbReference>
<dbReference type="Gene3D" id="1.10.8.10">
    <property type="entry name" value="DNA helicase RuvA subunit, C-terminal domain"/>
    <property type="match status" value="1"/>
</dbReference>
<evidence type="ECO:0000313" key="13">
    <source>
        <dbReference type="EMBL" id="SSW96812.1"/>
    </source>
</evidence>
<evidence type="ECO:0000256" key="1">
    <source>
        <dbReference type="ARBA" id="ARBA00008278"/>
    </source>
</evidence>
<dbReference type="GO" id="GO:0036435">
    <property type="term" value="F:K48-linked polyubiquitin modification-dependent protein binding"/>
    <property type="evidence" value="ECO:0007669"/>
    <property type="project" value="TreeGrafter"/>
</dbReference>
<dbReference type="InterPro" id="IPR032065">
    <property type="entry name" value="RNF31-UBA"/>
</dbReference>
<dbReference type="Pfam" id="PF22191">
    <property type="entry name" value="IBR_1"/>
    <property type="match status" value="1"/>
</dbReference>
<feature type="compositionally biased region" description="Basic and acidic residues" evidence="10">
    <location>
        <begin position="1857"/>
        <end position="1872"/>
    </location>
</feature>
<proteinExistence type="inferred from homology"/>
<feature type="region of interest" description="Disordered" evidence="10">
    <location>
        <begin position="1849"/>
        <end position="1925"/>
    </location>
</feature>
<dbReference type="CDD" id="cd20351">
    <property type="entry name" value="Rcat_RBR_HOIP"/>
    <property type="match status" value="1"/>
</dbReference>
<comment type="similarity">
    <text evidence="1">Belongs to the RBR family.</text>
</comment>
<dbReference type="VEuPathDB" id="VectorBase:CSON011442"/>
<dbReference type="GO" id="GO:0061630">
    <property type="term" value="F:ubiquitin protein ligase activity"/>
    <property type="evidence" value="ECO:0007669"/>
    <property type="project" value="TreeGrafter"/>
</dbReference>
<dbReference type="PROSITE" id="PS01358">
    <property type="entry name" value="ZF_RANBP2_1"/>
    <property type="match status" value="1"/>
</dbReference>
<dbReference type="CDD" id="cd16631">
    <property type="entry name" value="mRING-HC-C4C4_RBR_HOIP"/>
    <property type="match status" value="1"/>
</dbReference>
<dbReference type="CDD" id="cd20337">
    <property type="entry name" value="BRcat_RBR_HOIP"/>
    <property type="match status" value="1"/>
</dbReference>
<dbReference type="Pfam" id="PF16678">
    <property type="entry name" value="UBA_HOIP"/>
    <property type="match status" value="1"/>
</dbReference>